<comment type="caution">
    <text evidence="7">The sequence shown here is derived from an EMBL/GenBank/DDBJ whole genome shotgun (WGS) entry which is preliminary data.</text>
</comment>
<dbReference type="InterPro" id="IPR057670">
    <property type="entry name" value="SH3_retrovirus"/>
</dbReference>
<dbReference type="InterPro" id="IPR013103">
    <property type="entry name" value="RVT_2"/>
</dbReference>
<feature type="compositionally biased region" description="Basic and acidic residues" evidence="5">
    <location>
        <begin position="986"/>
        <end position="1001"/>
    </location>
</feature>
<keyword evidence="1" id="KW-0645">Protease</keyword>
<evidence type="ECO:0000259" key="6">
    <source>
        <dbReference type="PROSITE" id="PS50994"/>
    </source>
</evidence>
<evidence type="ECO:0000256" key="2">
    <source>
        <dbReference type="ARBA" id="ARBA00022723"/>
    </source>
</evidence>
<dbReference type="PROSITE" id="PS50994">
    <property type="entry name" value="INTEGRASE"/>
    <property type="match status" value="1"/>
</dbReference>
<feature type="region of interest" description="Disordered" evidence="5">
    <location>
        <begin position="977"/>
        <end position="1001"/>
    </location>
</feature>
<evidence type="ECO:0000256" key="3">
    <source>
        <dbReference type="ARBA" id="ARBA00022801"/>
    </source>
</evidence>
<name>A0A6L2K806_TANCI</name>
<dbReference type="SUPFAM" id="SSF53098">
    <property type="entry name" value="Ribonuclease H-like"/>
    <property type="match status" value="1"/>
</dbReference>
<organism evidence="7">
    <name type="scientific">Tanacetum cinerariifolium</name>
    <name type="common">Dalmatian daisy</name>
    <name type="synonym">Chrysanthemum cinerariifolium</name>
    <dbReference type="NCBI Taxonomy" id="118510"/>
    <lineage>
        <taxon>Eukaryota</taxon>
        <taxon>Viridiplantae</taxon>
        <taxon>Streptophyta</taxon>
        <taxon>Embryophyta</taxon>
        <taxon>Tracheophyta</taxon>
        <taxon>Spermatophyta</taxon>
        <taxon>Magnoliopsida</taxon>
        <taxon>eudicotyledons</taxon>
        <taxon>Gunneridae</taxon>
        <taxon>Pentapetalae</taxon>
        <taxon>asterids</taxon>
        <taxon>campanulids</taxon>
        <taxon>Asterales</taxon>
        <taxon>Asteraceae</taxon>
        <taxon>Asteroideae</taxon>
        <taxon>Anthemideae</taxon>
        <taxon>Anthemidinae</taxon>
        <taxon>Tanacetum</taxon>
    </lineage>
</organism>
<keyword evidence="3" id="KW-0378">Hydrolase</keyword>
<feature type="coiled-coil region" evidence="4">
    <location>
        <begin position="295"/>
        <end position="329"/>
    </location>
</feature>
<dbReference type="InterPro" id="IPR012337">
    <property type="entry name" value="RNaseH-like_sf"/>
</dbReference>
<evidence type="ECO:0000256" key="1">
    <source>
        <dbReference type="ARBA" id="ARBA00022670"/>
    </source>
</evidence>
<dbReference type="Pfam" id="PF00665">
    <property type="entry name" value="rve"/>
    <property type="match status" value="1"/>
</dbReference>
<dbReference type="InterPro" id="IPR025724">
    <property type="entry name" value="GAG-pre-integrase_dom"/>
</dbReference>
<dbReference type="InterPro" id="IPR054722">
    <property type="entry name" value="PolX-like_BBD"/>
</dbReference>
<proteinExistence type="predicted"/>
<keyword evidence="2" id="KW-0479">Metal-binding</keyword>
<dbReference type="PANTHER" id="PTHR42648">
    <property type="entry name" value="TRANSPOSASE, PUTATIVE-RELATED"/>
    <property type="match status" value="1"/>
</dbReference>
<evidence type="ECO:0000256" key="5">
    <source>
        <dbReference type="SAM" id="MobiDB-lite"/>
    </source>
</evidence>
<dbReference type="Pfam" id="PF22936">
    <property type="entry name" value="Pol_BBD"/>
    <property type="match status" value="1"/>
</dbReference>
<dbReference type="InterPro" id="IPR001584">
    <property type="entry name" value="Integrase_cat-core"/>
</dbReference>
<gene>
    <name evidence="7" type="ORF">Tci_016012</name>
</gene>
<evidence type="ECO:0000313" key="7">
    <source>
        <dbReference type="EMBL" id="GEU44034.1"/>
    </source>
</evidence>
<dbReference type="GO" id="GO:0015074">
    <property type="term" value="P:DNA integration"/>
    <property type="evidence" value="ECO:0007669"/>
    <property type="project" value="InterPro"/>
</dbReference>
<protein>
    <recommendedName>
        <fullName evidence="6">Integrase catalytic domain-containing protein</fullName>
    </recommendedName>
</protein>
<dbReference type="CDD" id="cd09272">
    <property type="entry name" value="RNase_HI_RT_Ty1"/>
    <property type="match status" value="1"/>
</dbReference>
<dbReference type="Pfam" id="PF25597">
    <property type="entry name" value="SH3_retrovirus"/>
    <property type="match status" value="1"/>
</dbReference>
<feature type="region of interest" description="Disordered" evidence="5">
    <location>
        <begin position="452"/>
        <end position="471"/>
    </location>
</feature>
<feature type="compositionally biased region" description="Polar residues" evidence="5">
    <location>
        <begin position="359"/>
        <end position="368"/>
    </location>
</feature>
<accession>A0A6L2K806</accession>
<dbReference type="InterPro" id="IPR036397">
    <property type="entry name" value="RNaseH_sf"/>
</dbReference>
<dbReference type="InterPro" id="IPR039537">
    <property type="entry name" value="Retrotran_Ty1/copia-like"/>
</dbReference>
<dbReference type="EMBL" id="BKCJ010001790">
    <property type="protein sequence ID" value="GEU44034.1"/>
    <property type="molecule type" value="Genomic_DNA"/>
</dbReference>
<dbReference type="GO" id="GO:0046872">
    <property type="term" value="F:metal ion binding"/>
    <property type="evidence" value="ECO:0007669"/>
    <property type="project" value="UniProtKB-KW"/>
</dbReference>
<evidence type="ECO:0000256" key="4">
    <source>
        <dbReference type="SAM" id="Coils"/>
    </source>
</evidence>
<dbReference type="GO" id="GO:0006508">
    <property type="term" value="P:proteolysis"/>
    <property type="evidence" value="ECO:0007669"/>
    <property type="project" value="UniProtKB-KW"/>
</dbReference>
<dbReference type="GO" id="GO:0003676">
    <property type="term" value="F:nucleic acid binding"/>
    <property type="evidence" value="ECO:0007669"/>
    <property type="project" value="InterPro"/>
</dbReference>
<feature type="region of interest" description="Disordered" evidence="5">
    <location>
        <begin position="358"/>
        <end position="380"/>
    </location>
</feature>
<reference evidence="7" key="1">
    <citation type="journal article" date="2019" name="Sci. Rep.">
        <title>Draft genome of Tanacetum cinerariifolium, the natural source of mosquito coil.</title>
        <authorList>
            <person name="Yamashiro T."/>
            <person name="Shiraishi A."/>
            <person name="Satake H."/>
            <person name="Nakayama K."/>
        </authorList>
    </citation>
    <scope>NUCLEOTIDE SEQUENCE</scope>
</reference>
<dbReference type="PANTHER" id="PTHR42648:SF32">
    <property type="entry name" value="RIBONUCLEASE H-LIKE DOMAIN, GAG-PRE-INTEGRASE DOMAIN PROTEIN-RELATED"/>
    <property type="match status" value="1"/>
</dbReference>
<dbReference type="Pfam" id="PF13976">
    <property type="entry name" value="gag_pre-integrs"/>
    <property type="match status" value="1"/>
</dbReference>
<sequence length="1370" mass="155493">MFAPTTAEQRLDKKNKLKARGTLLMALPDKHQLKFNIHKDAKSLMEAIEKRFVGNKETMKPSEWKTHTLIWRNKANLEEQSLDDLFNYLKIYKDEVKGSSTSRHNTQNIAFVSTNNTNNTNESVNDVPSDSVASYQAPASTIPNMAMLTMRARRFLQKTGRNLGANGTTAIEFDMSNVECHNCHRRGYFARYCRSPRENRNKDTPRRTVPVEVSTSSALVSQCDAVGSYDWNFQADEEPSNYALMAYASSGSSSSSGSKNESVEARLVVYQQNENVFKEDIKLLKLDVMLRYNALVELRKKFEKAEKERDELKLTLEKFQTSSKNLSKQLESQIYDKISLGYDSQVFNRQVFDYDKLNSSESDDSVPTSPVHDRYKSSEGYHVVPPPYTGIFMPPKPDLVFNDAHKASETVTNVVNVESSLHKSKPLRLDAPIIKDWTSNYEDEYEIEGGKIQKNNKNKKPQAAKDNSRVKGTKGNWVWKPKCTVLDHVSKLTSASMTLKQFNYTDALSRSNGYSRHMTRNISYLSDFEEFNEGYVAFGGNPKGGKISRKGKIKTGKLDFDDVYFVKELKFNLFSISQMCDKKNNVLFTDTKCVVLSSDFKLHDKNHVLLRVPRENNMYNVDLKNVIPSGDLTCLFAKATLDESNLWHRRLGHINFKTMNKLVKGNLVRGLLSNIFKNNHTCVACKKGKQHRASCKFKPVSFVSHPLQRLHMDLSKPTFVKSLIKKSYCLVVTDDYSRFSWVFFLATKDETSTILKNFITGIGNQINHKVKIIRCDNGIEFKNHDLNQLCGMKGIKREFSVPRTPQQNGVAKKKNRTLIEATRTMLADSLLPIAFWAEAVNTADPLGKFDGKANEGFLVGYSVNSKAFRVFNSRTRIIQETLHINFLENQPNVAGSGPKWLFDIDTLTQSMNYQPVVVENQPNHNAGIKENLNAGKVRKDTVSAQQYMLLSLWYTGSKVPQNTDDVAAFYAKENEHEVYVSPSSSDKPKKHDEKAKRADKGKSLADLSTCVRDLRNEFEEFLVNSTNRVNSASAPVIAAEPNPAYSIYSFTTANMPALQDIVYSDDEGDVGGEADLSNLERNISVIPILTNRVYKDYPVTQIIGDLNLAPQTRSMARMVKEQDLPKGKRAIGSKWVSRNKKDERGIVIKNKARLIIQGHTKEEGIDYDEVFAPVVRIKAISKEEVYVCQYLGFKDPDYPNKIYKVVKALYVLYQAPRAWYKTLVNYLLENSFQRGKIDQTLFIKKQQGLQVKQKNDGIFISQDKYVAKILRKFGFTDVKSASTPIETEKSLLKDPDGEDVHVHIYSDYARASLDRKSTTGGCQFLGCRLISWQCKKKTIVTTSSTEAEYVAVTSYCAQVLWIQNQLLNYG</sequence>
<feature type="non-terminal residue" evidence="7">
    <location>
        <position position="1370"/>
    </location>
</feature>
<dbReference type="GO" id="GO:0008233">
    <property type="term" value="F:peptidase activity"/>
    <property type="evidence" value="ECO:0007669"/>
    <property type="project" value="UniProtKB-KW"/>
</dbReference>
<dbReference type="Gene3D" id="3.30.420.10">
    <property type="entry name" value="Ribonuclease H-like superfamily/Ribonuclease H"/>
    <property type="match status" value="1"/>
</dbReference>
<dbReference type="Pfam" id="PF07727">
    <property type="entry name" value="RVT_2"/>
    <property type="match status" value="2"/>
</dbReference>
<keyword evidence="4" id="KW-0175">Coiled coil</keyword>
<feature type="domain" description="Integrase catalytic" evidence="6">
    <location>
        <begin position="702"/>
        <end position="840"/>
    </location>
</feature>